<dbReference type="AlphaFoldDB" id="A0A6P2R5V6"/>
<reference evidence="2 3" key="1">
    <citation type="submission" date="2019-09" db="EMBL/GenBank/DDBJ databases">
        <authorList>
            <person name="Depoorter E."/>
        </authorList>
    </citation>
    <scope>NUCLEOTIDE SEQUENCE [LARGE SCALE GENOMIC DNA]</scope>
    <source>
        <strain evidence="2">LMG 24064</strain>
    </source>
</reference>
<dbReference type="Proteomes" id="UP000494222">
    <property type="component" value="Unassembled WGS sequence"/>
</dbReference>
<evidence type="ECO:0000256" key="1">
    <source>
        <dbReference type="SAM" id="MobiDB-lite"/>
    </source>
</evidence>
<gene>
    <name evidence="2" type="ORF">BLA24064_06310</name>
</gene>
<accession>A0A6P2R5V6</accession>
<evidence type="ECO:0000313" key="3">
    <source>
        <dbReference type="Proteomes" id="UP000494222"/>
    </source>
</evidence>
<feature type="region of interest" description="Disordered" evidence="1">
    <location>
        <begin position="207"/>
        <end position="230"/>
    </location>
</feature>
<sequence length="321" mass="36851">MRGEFEMRQRDGDPAPQADAFELTVDRAGRFEPRWRRAQLRGLRECVGRHRAAPCERMRRAHQAHDAIVEQVVLPKARRARSAVVDHDVEFAVGERAFVVEAVAERMEHQLRVRCALAKQRDELRHEQHVQIVGAADPIRAHRRARVERRLLDPDEVDHAQRIAQRLDQPRAELGRHHSVAAAHQQRIAEQRAQTLERGARRRLRHVQPHGRTRHGALGEQHEQHAHQPRIEHVERARGVGRVDATAALLRCVAHAATRFRGPSFHEGARPAAAWSDAVRRPRRARCTRDERLPVARVVSVHVRRANRPRVHAARARTPPT</sequence>
<proteinExistence type="predicted"/>
<organism evidence="2 3">
    <name type="scientific">Burkholderia latens</name>
    <dbReference type="NCBI Taxonomy" id="488446"/>
    <lineage>
        <taxon>Bacteria</taxon>
        <taxon>Pseudomonadati</taxon>
        <taxon>Pseudomonadota</taxon>
        <taxon>Betaproteobacteria</taxon>
        <taxon>Burkholderiales</taxon>
        <taxon>Burkholderiaceae</taxon>
        <taxon>Burkholderia</taxon>
        <taxon>Burkholderia cepacia complex</taxon>
    </lineage>
</organism>
<protein>
    <submittedName>
        <fullName evidence="2">Uncharacterized protein</fullName>
    </submittedName>
</protein>
<dbReference type="EMBL" id="CABVPL010000103">
    <property type="protein sequence ID" value="VWC30398.1"/>
    <property type="molecule type" value="Genomic_DNA"/>
</dbReference>
<name>A0A6P2R5V6_9BURK</name>
<evidence type="ECO:0000313" key="2">
    <source>
        <dbReference type="EMBL" id="VWC30398.1"/>
    </source>
</evidence>
<feature type="compositionally biased region" description="Basic and acidic residues" evidence="1">
    <location>
        <begin position="220"/>
        <end position="230"/>
    </location>
</feature>